<accession>A0A5B8Y4Y7</accession>
<sequence>MKLGPLSEIILYVEDMESQVAFYRDVLGLAVTYPAECDSYADQHWVTFDTGACSLALHGGGSQSQGKDAPKFVFDVDDIAEARQELLDHGVRVGEVRSPAPGVDVVDARDPEGNAFSIESR</sequence>
<gene>
    <name evidence="3" type="ORF">FIV42_13805</name>
</gene>
<dbReference type="RefSeq" id="WP_141198261.1">
    <property type="nucleotide sequence ID" value="NZ_CP041186.1"/>
</dbReference>
<dbReference type="InterPro" id="IPR029068">
    <property type="entry name" value="Glyas_Bleomycin-R_OHBP_Dase"/>
</dbReference>
<feature type="region of interest" description="Disordered" evidence="1">
    <location>
        <begin position="101"/>
        <end position="121"/>
    </location>
</feature>
<evidence type="ECO:0000259" key="2">
    <source>
        <dbReference type="PROSITE" id="PS51819"/>
    </source>
</evidence>
<name>A0A4Y6PTX4_PERCE</name>
<feature type="domain" description="VOC" evidence="2">
    <location>
        <begin position="5"/>
        <end position="121"/>
    </location>
</feature>
<reference evidence="3 4" key="1">
    <citation type="submission" date="2019-06" db="EMBL/GenBank/DDBJ databases">
        <title>Persicimonas caeni gen. nov., sp. nov., a predatory bacterium isolated from solar saltern.</title>
        <authorList>
            <person name="Wang S."/>
        </authorList>
    </citation>
    <scope>NUCLEOTIDE SEQUENCE [LARGE SCALE GENOMIC DNA]</scope>
    <source>
        <strain evidence="3 4">YN101</strain>
    </source>
</reference>
<accession>A0A4Y6PTX4</accession>
<evidence type="ECO:0000256" key="1">
    <source>
        <dbReference type="SAM" id="MobiDB-lite"/>
    </source>
</evidence>
<dbReference type="OrthoDB" id="9804944at2"/>
<keyword evidence="4" id="KW-1185">Reference proteome</keyword>
<protein>
    <recommendedName>
        <fullName evidence="2">VOC domain-containing protein</fullName>
    </recommendedName>
</protein>
<dbReference type="InterPro" id="IPR037523">
    <property type="entry name" value="VOC_core"/>
</dbReference>
<dbReference type="InterPro" id="IPR004360">
    <property type="entry name" value="Glyas_Fos-R_dOase_dom"/>
</dbReference>
<dbReference type="AlphaFoldDB" id="A0A4Y6PTX4"/>
<evidence type="ECO:0000313" key="4">
    <source>
        <dbReference type="Proteomes" id="UP000315995"/>
    </source>
</evidence>
<dbReference type="SUPFAM" id="SSF54593">
    <property type="entry name" value="Glyoxalase/Bleomycin resistance protein/Dihydroxybiphenyl dioxygenase"/>
    <property type="match status" value="1"/>
</dbReference>
<dbReference type="EMBL" id="CP041186">
    <property type="protein sequence ID" value="QDG51781.1"/>
    <property type="molecule type" value="Genomic_DNA"/>
</dbReference>
<proteinExistence type="predicted"/>
<dbReference type="PROSITE" id="PS51819">
    <property type="entry name" value="VOC"/>
    <property type="match status" value="1"/>
</dbReference>
<dbReference type="Gene3D" id="3.10.180.10">
    <property type="entry name" value="2,3-Dihydroxybiphenyl 1,2-Dioxygenase, domain 1"/>
    <property type="match status" value="1"/>
</dbReference>
<evidence type="ECO:0000313" key="3">
    <source>
        <dbReference type="EMBL" id="QDG51781.1"/>
    </source>
</evidence>
<organism evidence="3 4">
    <name type="scientific">Persicimonas caeni</name>
    <dbReference type="NCBI Taxonomy" id="2292766"/>
    <lineage>
        <taxon>Bacteria</taxon>
        <taxon>Deltaproteobacteria</taxon>
        <taxon>Bradymonadales</taxon>
        <taxon>Bradymonadaceae</taxon>
        <taxon>Persicimonas</taxon>
    </lineage>
</organism>
<dbReference type="Pfam" id="PF00903">
    <property type="entry name" value="Glyoxalase"/>
    <property type="match status" value="1"/>
</dbReference>
<dbReference type="Proteomes" id="UP000315995">
    <property type="component" value="Chromosome"/>
</dbReference>